<evidence type="ECO:0000256" key="10">
    <source>
        <dbReference type="ARBA" id="ARBA00030221"/>
    </source>
</evidence>
<keyword evidence="6 14" id="KW-0547">Nucleotide-binding</keyword>
<comment type="cofactor">
    <cofactor evidence="15">
        <name>Mn(2+)</name>
        <dbReference type="ChEBI" id="CHEBI:29035"/>
    </cofactor>
    <text evidence="15">Binds 2 manganese ions per subunit.</text>
</comment>
<dbReference type="GO" id="GO:0006396">
    <property type="term" value="P:RNA processing"/>
    <property type="evidence" value="ECO:0007669"/>
    <property type="project" value="InterPro"/>
</dbReference>
<evidence type="ECO:0000256" key="4">
    <source>
        <dbReference type="ARBA" id="ARBA00022598"/>
    </source>
</evidence>
<evidence type="ECO:0000313" key="16">
    <source>
        <dbReference type="EMBL" id="ANJ55645.1"/>
    </source>
</evidence>
<evidence type="ECO:0000256" key="11">
    <source>
        <dbReference type="ARBA" id="ARBA00047746"/>
    </source>
</evidence>
<comment type="subunit">
    <text evidence="2">Monomer.</text>
</comment>
<dbReference type="GO" id="GO:0003909">
    <property type="term" value="F:DNA ligase activity"/>
    <property type="evidence" value="ECO:0007669"/>
    <property type="project" value="TreeGrafter"/>
</dbReference>
<feature type="binding site" evidence="15">
    <location>
        <position position="189"/>
    </location>
    <ligand>
        <name>Mn(2+)</name>
        <dbReference type="ChEBI" id="CHEBI:29035"/>
        <label>2</label>
    </ligand>
</feature>
<sequence>MQVTTWQLLEVRDGKPIKLWTEGVPVESEARQQLINTAKMPFIFKHLAVMPDVHLGKGSTIGSVIPTVGAIIPAAVGVDIGCGMIAARTTLTAADLPDNLHALRSAIEKAVPHGRTLSRGRRDEGAWHSVPKQADQAWAALDQRFKAITAKYPKLASTNNRHHLGTLGSGNHFIEVCLDEADRVWLMLHSGSRGVGNAIGNLFIQLAQADMRQHLANLPDRDLAYFKEGSRHFADYVEAVGWAQDFARQNRALMMQAVIGAARQVIRKPFEVALEAVNCHHNYVQKEQHFGEDVWVTRKGAVSAKKGELGIIPGSMGAKSFIVRGLGNEQSFCSCSHGAGRTMSRTKAKNTFTVDDQIRATAHVECRKDASVIDEIPMAYKDIDKVMQAQRELVEVVHTLRQVVCVKG</sequence>
<evidence type="ECO:0000256" key="9">
    <source>
        <dbReference type="ARBA" id="ARBA00023211"/>
    </source>
</evidence>
<gene>
    <name evidence="16" type="ORF">PMA3_11010</name>
</gene>
<dbReference type="AlphaFoldDB" id="A0A191YRX4"/>
<feature type="binding site" evidence="14">
    <location>
        <begin position="313"/>
        <end position="316"/>
    </location>
    <ligand>
        <name>GMP</name>
        <dbReference type="ChEBI" id="CHEBI:58115"/>
    </ligand>
</feature>
<evidence type="ECO:0000256" key="13">
    <source>
        <dbReference type="PIRSR" id="PIRSR601233-1"/>
    </source>
</evidence>
<keyword evidence="8 14" id="KW-0342">GTP-binding</keyword>
<comment type="catalytic activity">
    <reaction evidence="12">
        <text>a 3'-end 2',3'-cyclophospho-ribonucleotide-RNA + a 5'-end dephospho-ribonucleoside-RNA + GTP + H2O = a ribonucleotidyl-ribonucleotide-RNA + GMP + diphosphate + H(+)</text>
        <dbReference type="Rhea" id="RHEA:68080"/>
        <dbReference type="Rhea" id="RHEA-COMP:10464"/>
        <dbReference type="Rhea" id="RHEA-COMP:13936"/>
        <dbReference type="Rhea" id="RHEA-COMP:17355"/>
        <dbReference type="ChEBI" id="CHEBI:15377"/>
        <dbReference type="ChEBI" id="CHEBI:15378"/>
        <dbReference type="ChEBI" id="CHEBI:33019"/>
        <dbReference type="ChEBI" id="CHEBI:37565"/>
        <dbReference type="ChEBI" id="CHEBI:58115"/>
        <dbReference type="ChEBI" id="CHEBI:83064"/>
        <dbReference type="ChEBI" id="CHEBI:138284"/>
        <dbReference type="ChEBI" id="CHEBI:173118"/>
        <dbReference type="EC" id="6.5.1.8"/>
    </reaction>
</comment>
<feature type="binding site" evidence="15">
    <location>
        <position position="172"/>
    </location>
    <ligand>
        <name>Mn(2+)</name>
        <dbReference type="ChEBI" id="CHEBI:29035"/>
        <label>1</label>
    </ligand>
</feature>
<accession>A0A191YRX4</accession>
<dbReference type="SUPFAM" id="SSF103365">
    <property type="entry name" value="Hypothetical protein PH1602"/>
    <property type="match status" value="1"/>
</dbReference>
<dbReference type="STRING" id="1853130.PMA3_11010"/>
<dbReference type="FunFam" id="3.90.1860.10:FF:000002">
    <property type="entry name" value="RNA-splicing ligase RtcB"/>
    <property type="match status" value="1"/>
</dbReference>
<comment type="catalytic activity">
    <reaction evidence="11">
        <text>a 3'-end 3'-phospho-ribonucleotide-RNA + a 5'-end dephospho-ribonucleoside-RNA + GTP = a ribonucleotidyl-ribonucleotide-RNA + GMP + diphosphate</text>
        <dbReference type="Rhea" id="RHEA:68076"/>
        <dbReference type="Rhea" id="RHEA-COMP:10463"/>
        <dbReference type="Rhea" id="RHEA-COMP:13936"/>
        <dbReference type="Rhea" id="RHEA-COMP:17355"/>
        <dbReference type="ChEBI" id="CHEBI:33019"/>
        <dbReference type="ChEBI" id="CHEBI:37565"/>
        <dbReference type="ChEBI" id="CHEBI:58115"/>
        <dbReference type="ChEBI" id="CHEBI:83062"/>
        <dbReference type="ChEBI" id="CHEBI:138284"/>
        <dbReference type="ChEBI" id="CHEBI:173118"/>
        <dbReference type="EC" id="6.5.1.8"/>
    </reaction>
</comment>
<dbReference type="RefSeq" id="WP_064677173.1">
    <property type="nucleotide sequence ID" value="NZ_CP014870.1"/>
</dbReference>
<dbReference type="InterPro" id="IPR052915">
    <property type="entry name" value="RtcB-like"/>
</dbReference>
<evidence type="ECO:0000256" key="2">
    <source>
        <dbReference type="ARBA" id="ARBA00011245"/>
    </source>
</evidence>
<dbReference type="PANTHER" id="PTHR43749">
    <property type="entry name" value="RNA-SPLICING LIGASE RTCB"/>
    <property type="match status" value="1"/>
</dbReference>
<feature type="binding site" evidence="14">
    <location>
        <begin position="337"/>
        <end position="340"/>
    </location>
    <ligand>
        <name>GMP</name>
        <dbReference type="ChEBI" id="CHEBI:58115"/>
    </ligand>
</feature>
<dbReference type="GO" id="GO:0006281">
    <property type="term" value="P:DNA repair"/>
    <property type="evidence" value="ECO:0007669"/>
    <property type="project" value="TreeGrafter"/>
</dbReference>
<dbReference type="GO" id="GO:0030145">
    <property type="term" value="F:manganese ion binding"/>
    <property type="evidence" value="ECO:0007669"/>
    <property type="project" value="TreeGrafter"/>
</dbReference>
<proteinExistence type="inferred from homology"/>
<evidence type="ECO:0000256" key="7">
    <source>
        <dbReference type="ARBA" id="ARBA00022800"/>
    </source>
</evidence>
<dbReference type="GO" id="GO:0042245">
    <property type="term" value="P:RNA repair"/>
    <property type="evidence" value="ECO:0007669"/>
    <property type="project" value="UniProtKB-KW"/>
</dbReference>
<keyword evidence="5 15" id="KW-0479">Metal-binding</keyword>
<keyword evidence="9 15" id="KW-0464">Manganese</keyword>
<dbReference type="InterPro" id="IPR001233">
    <property type="entry name" value="RtcB"/>
</dbReference>
<evidence type="ECO:0000256" key="15">
    <source>
        <dbReference type="PIRSR" id="PIRSR601233-3"/>
    </source>
</evidence>
<feature type="binding site" evidence="14">
    <location>
        <begin position="281"/>
        <end position="282"/>
    </location>
    <ligand>
        <name>GMP</name>
        <dbReference type="ChEBI" id="CHEBI:58115"/>
    </ligand>
</feature>
<dbReference type="EMBL" id="CP014870">
    <property type="protein sequence ID" value="ANJ55645.1"/>
    <property type="molecule type" value="Genomic_DNA"/>
</dbReference>
<keyword evidence="7" id="KW-0692">RNA repair</keyword>
<feature type="active site" description="GMP-histidine intermediate" evidence="13">
    <location>
        <position position="337"/>
    </location>
</feature>
<keyword evidence="4 16" id="KW-0436">Ligase</keyword>
<feature type="binding site" evidence="15">
    <location>
        <position position="79"/>
    </location>
    <ligand>
        <name>Mn(2+)</name>
        <dbReference type="ChEBI" id="CHEBI:29035"/>
        <label>1</label>
    </ligand>
</feature>
<name>A0A191YRX4_9PSED</name>
<dbReference type="GO" id="GO:0005525">
    <property type="term" value="F:GTP binding"/>
    <property type="evidence" value="ECO:0007669"/>
    <property type="project" value="UniProtKB-KW"/>
</dbReference>
<dbReference type="Proteomes" id="UP000078354">
    <property type="component" value="Chromosome"/>
</dbReference>
<evidence type="ECO:0000256" key="3">
    <source>
        <dbReference type="ARBA" id="ARBA00012726"/>
    </source>
</evidence>
<keyword evidence="17" id="KW-1185">Reference proteome</keyword>
<feature type="binding site" evidence="14">
    <location>
        <position position="407"/>
    </location>
    <ligand>
        <name>GMP</name>
        <dbReference type="ChEBI" id="CHEBI:58115"/>
    </ligand>
</feature>
<feature type="binding site" evidence="14">
    <location>
        <position position="320"/>
    </location>
    <ligand>
        <name>GMP</name>
        <dbReference type="ChEBI" id="CHEBI:58115"/>
    </ligand>
</feature>
<feature type="binding site" evidence="15">
    <location>
        <position position="281"/>
    </location>
    <ligand>
        <name>Mn(2+)</name>
        <dbReference type="ChEBI" id="CHEBI:29035"/>
        <label>2</label>
    </ligand>
</feature>
<dbReference type="Gene3D" id="3.90.1860.10">
    <property type="entry name" value="tRNA-splicing ligase RtcB"/>
    <property type="match status" value="1"/>
</dbReference>
<evidence type="ECO:0000256" key="5">
    <source>
        <dbReference type="ARBA" id="ARBA00022723"/>
    </source>
</evidence>
<evidence type="ECO:0000256" key="6">
    <source>
        <dbReference type="ARBA" id="ARBA00022741"/>
    </source>
</evidence>
<dbReference type="Pfam" id="PF01139">
    <property type="entry name" value="RtcB"/>
    <property type="match status" value="1"/>
</dbReference>
<protein>
    <recommendedName>
        <fullName evidence="10">3'-phosphate/5'-hydroxy nucleic acid ligase</fullName>
        <ecNumber evidence="3">6.5.1.8</ecNumber>
    </recommendedName>
    <alternativeName>
        <fullName evidence="10">3'-phosphate/5'-hydroxy nucleic acid ligase</fullName>
    </alternativeName>
</protein>
<reference evidence="16 17" key="1">
    <citation type="journal article" date="2018" name="Syst. Appl. Microbiol.">
        <title>Pseudomonas silesiensis sp. nov. strain A3T isolated from a biological pesticide sewage treatment plant and analysis of the complete genome sequence.</title>
        <authorList>
            <person name="Kaminski M.A."/>
            <person name="Furmanczyk E.M."/>
            <person name="Sobczak A."/>
            <person name="Dziembowski A."/>
            <person name="Lipinski L."/>
        </authorList>
    </citation>
    <scope>NUCLEOTIDE SEQUENCE [LARGE SCALE GENOMIC DNA]</scope>
    <source>
        <strain evidence="16 17">A3</strain>
    </source>
</reference>
<evidence type="ECO:0000256" key="12">
    <source>
        <dbReference type="ARBA" id="ARBA00049514"/>
    </source>
</evidence>
<evidence type="ECO:0000256" key="1">
    <source>
        <dbReference type="ARBA" id="ARBA00008071"/>
    </source>
</evidence>
<evidence type="ECO:0000313" key="17">
    <source>
        <dbReference type="Proteomes" id="UP000078354"/>
    </source>
</evidence>
<evidence type="ECO:0000256" key="14">
    <source>
        <dbReference type="PIRSR" id="PIRSR601233-2"/>
    </source>
</evidence>
<dbReference type="PANTHER" id="PTHR43749:SF2">
    <property type="entry name" value="RNA-SPLICING LIGASE RTCB"/>
    <property type="match status" value="1"/>
</dbReference>
<dbReference type="KEGG" id="psil:PMA3_11010"/>
<dbReference type="OrthoDB" id="9802323at2"/>
<evidence type="ECO:0000256" key="8">
    <source>
        <dbReference type="ARBA" id="ARBA00023134"/>
    </source>
</evidence>
<dbReference type="EC" id="6.5.1.8" evidence="3"/>
<comment type="similarity">
    <text evidence="1">Belongs to the RtcB family.</text>
</comment>
<dbReference type="GO" id="GO:0170057">
    <property type="term" value="F:RNA ligase (GTP) activity"/>
    <property type="evidence" value="ECO:0007669"/>
    <property type="project" value="UniProtKB-EC"/>
</dbReference>
<organism evidence="16 17">
    <name type="scientific">Pseudomonas silesiensis</name>
    <dbReference type="NCBI Taxonomy" id="1853130"/>
    <lineage>
        <taxon>Bacteria</taxon>
        <taxon>Pseudomonadati</taxon>
        <taxon>Pseudomonadota</taxon>
        <taxon>Gammaproteobacteria</taxon>
        <taxon>Pseudomonadales</taxon>
        <taxon>Pseudomonadaceae</taxon>
        <taxon>Pseudomonas</taxon>
    </lineage>
</organism>
<dbReference type="InterPro" id="IPR036025">
    <property type="entry name" value="RtcB-like_sf"/>
</dbReference>
<feature type="binding site" evidence="14">
    <location>
        <begin position="171"/>
        <end position="175"/>
    </location>
    <ligand>
        <name>GMP</name>
        <dbReference type="ChEBI" id="CHEBI:58115"/>
    </ligand>
</feature>
<dbReference type="PROSITE" id="PS01288">
    <property type="entry name" value="UPF0027"/>
    <property type="match status" value="1"/>
</dbReference>